<reference evidence="1" key="2">
    <citation type="journal article" date="2015" name="Fish Shellfish Immunol.">
        <title>Early steps in the European eel (Anguilla anguilla)-Vibrio vulnificus interaction in the gills: Role of the RtxA13 toxin.</title>
        <authorList>
            <person name="Callol A."/>
            <person name="Pajuelo D."/>
            <person name="Ebbesson L."/>
            <person name="Teles M."/>
            <person name="MacKenzie S."/>
            <person name="Amaro C."/>
        </authorList>
    </citation>
    <scope>NUCLEOTIDE SEQUENCE</scope>
</reference>
<dbReference type="EMBL" id="GBXM01059489">
    <property type="protein sequence ID" value="JAH49088.1"/>
    <property type="molecule type" value="Transcribed_RNA"/>
</dbReference>
<protein>
    <submittedName>
        <fullName evidence="1">Uncharacterized protein</fullName>
    </submittedName>
</protein>
<proteinExistence type="predicted"/>
<evidence type="ECO:0000313" key="1">
    <source>
        <dbReference type="EMBL" id="JAH49088.1"/>
    </source>
</evidence>
<accession>A0A0E9T8K7</accession>
<reference evidence="1" key="1">
    <citation type="submission" date="2014-11" db="EMBL/GenBank/DDBJ databases">
        <authorList>
            <person name="Amaro Gonzalez C."/>
        </authorList>
    </citation>
    <scope>NUCLEOTIDE SEQUENCE</scope>
</reference>
<name>A0A0E9T8K7_ANGAN</name>
<sequence>MEILPSPTNLTPAMSTSYLCDQRDKESTIIQETIPCHAAAKLRIVRL</sequence>
<dbReference type="AlphaFoldDB" id="A0A0E9T8K7"/>
<organism evidence="1">
    <name type="scientific">Anguilla anguilla</name>
    <name type="common">European freshwater eel</name>
    <name type="synonym">Muraena anguilla</name>
    <dbReference type="NCBI Taxonomy" id="7936"/>
    <lineage>
        <taxon>Eukaryota</taxon>
        <taxon>Metazoa</taxon>
        <taxon>Chordata</taxon>
        <taxon>Craniata</taxon>
        <taxon>Vertebrata</taxon>
        <taxon>Euteleostomi</taxon>
        <taxon>Actinopterygii</taxon>
        <taxon>Neopterygii</taxon>
        <taxon>Teleostei</taxon>
        <taxon>Anguilliformes</taxon>
        <taxon>Anguillidae</taxon>
        <taxon>Anguilla</taxon>
    </lineage>
</organism>